<dbReference type="Proteomes" id="UP000682134">
    <property type="component" value="Unassembled WGS sequence"/>
</dbReference>
<dbReference type="Pfam" id="PF00011">
    <property type="entry name" value="HSP20"/>
    <property type="match status" value="1"/>
</dbReference>
<name>A0A940NMT3_9BACI</name>
<feature type="domain" description="SHSP" evidence="3">
    <location>
        <begin position="51"/>
        <end position="162"/>
    </location>
</feature>
<dbReference type="InterPro" id="IPR002068">
    <property type="entry name" value="A-crystallin/Hsp20_dom"/>
</dbReference>
<evidence type="ECO:0000256" key="1">
    <source>
        <dbReference type="PROSITE-ProRule" id="PRU00285"/>
    </source>
</evidence>
<organism evidence="4 5">
    <name type="scientific">Gottfriedia endophytica</name>
    <dbReference type="NCBI Taxonomy" id="2820819"/>
    <lineage>
        <taxon>Bacteria</taxon>
        <taxon>Bacillati</taxon>
        <taxon>Bacillota</taxon>
        <taxon>Bacilli</taxon>
        <taxon>Bacillales</taxon>
        <taxon>Bacillaceae</taxon>
        <taxon>Gottfriedia</taxon>
    </lineage>
</organism>
<dbReference type="EMBL" id="JAGIYQ010000026">
    <property type="protein sequence ID" value="MBP0727345.1"/>
    <property type="molecule type" value="Genomic_DNA"/>
</dbReference>
<dbReference type="Gene3D" id="2.60.40.790">
    <property type="match status" value="1"/>
</dbReference>
<dbReference type="PROSITE" id="PS01031">
    <property type="entry name" value="SHSP"/>
    <property type="match status" value="1"/>
</dbReference>
<evidence type="ECO:0000256" key="2">
    <source>
        <dbReference type="RuleBase" id="RU003616"/>
    </source>
</evidence>
<sequence>MSENHKEKEGQNGKQSNFTLDYQHYMKKVDEFFDQKPIRGLFDEIDKFFHKHGIFSSIGIEIFEHEDNLIVQASLPGVLKEQIYMDIEGTNLTIGLKNTAEQEVINDKDAFSFKKYSYSQSQRIVKLPYPIDATTATAAYENGLLIIKGKKMKEYQKQIFVD</sequence>
<dbReference type="AlphaFoldDB" id="A0A940NMT3"/>
<accession>A0A940NMT3</accession>
<reference evidence="4" key="1">
    <citation type="submission" date="2021-04" db="EMBL/GenBank/DDBJ databases">
        <title>Genome seq and assembly of Bacillus sp.</title>
        <authorList>
            <person name="Chhetri G."/>
        </authorList>
    </citation>
    <scope>NUCLEOTIDE SEQUENCE</scope>
    <source>
        <strain evidence="4">RG28</strain>
    </source>
</reference>
<dbReference type="InterPro" id="IPR008978">
    <property type="entry name" value="HSP20-like_chaperone"/>
</dbReference>
<dbReference type="SUPFAM" id="SSF49764">
    <property type="entry name" value="HSP20-like chaperones"/>
    <property type="match status" value="1"/>
</dbReference>
<evidence type="ECO:0000313" key="5">
    <source>
        <dbReference type="Proteomes" id="UP000682134"/>
    </source>
</evidence>
<comment type="similarity">
    <text evidence="1 2">Belongs to the small heat shock protein (HSP20) family.</text>
</comment>
<proteinExistence type="inferred from homology"/>
<keyword evidence="5" id="KW-1185">Reference proteome</keyword>
<comment type="caution">
    <text evidence="4">The sequence shown here is derived from an EMBL/GenBank/DDBJ whole genome shotgun (WGS) entry which is preliminary data.</text>
</comment>
<evidence type="ECO:0000313" key="4">
    <source>
        <dbReference type="EMBL" id="MBP0727345.1"/>
    </source>
</evidence>
<evidence type="ECO:0000259" key="3">
    <source>
        <dbReference type="PROSITE" id="PS01031"/>
    </source>
</evidence>
<protein>
    <submittedName>
        <fullName evidence="4">Hsp20/alpha crystallin family protein</fullName>
    </submittedName>
</protein>
<dbReference type="CDD" id="cd06464">
    <property type="entry name" value="ACD_sHsps-like"/>
    <property type="match status" value="1"/>
</dbReference>
<gene>
    <name evidence="4" type="ORF">J5Y03_19580</name>
</gene>
<dbReference type="RefSeq" id="WP_209407683.1">
    <property type="nucleotide sequence ID" value="NZ_JAGIYQ010000026.1"/>
</dbReference>